<dbReference type="Pfam" id="PF03938">
    <property type="entry name" value="OmpH"/>
    <property type="match status" value="1"/>
</dbReference>
<evidence type="ECO:0000313" key="5">
    <source>
        <dbReference type="Proteomes" id="UP000199459"/>
    </source>
</evidence>
<reference evidence="4 5" key="1">
    <citation type="submission" date="2016-10" db="EMBL/GenBank/DDBJ databases">
        <authorList>
            <person name="de Groot N.N."/>
        </authorList>
    </citation>
    <scope>NUCLEOTIDE SEQUENCE [LARGE SCALE GENOMIC DNA]</scope>
    <source>
        <strain evidence="4 5">Nm22</strain>
    </source>
</reference>
<dbReference type="GO" id="GO:0005829">
    <property type="term" value="C:cytosol"/>
    <property type="evidence" value="ECO:0007669"/>
    <property type="project" value="TreeGrafter"/>
</dbReference>
<evidence type="ECO:0000256" key="1">
    <source>
        <dbReference type="ARBA" id="ARBA00022729"/>
    </source>
</evidence>
<sequence>MNIKYLWWKLRSLFILSAAGILLLFSPLNYAESIKIGVVNTEKILRESIPALNAQQRIDQEFIPRDVEIKEMAQQAKTLQEKLEKKSANLNETDRRELERELANLSRNYQRAQRQMREDLTVRQNEEYGAILELTDKAIHYIAEKENYDLILQLQDSVYRSQRIDITDQVIETLNTKKGKNSIQP</sequence>
<evidence type="ECO:0000256" key="2">
    <source>
        <dbReference type="PIRNR" id="PIRNR002094"/>
    </source>
</evidence>
<dbReference type="RefSeq" id="WP_245738903.1">
    <property type="nucleotide sequence ID" value="NZ_FOCP01000014.1"/>
</dbReference>
<dbReference type="PIRSF" id="PIRSF002094">
    <property type="entry name" value="OMP26_Skp"/>
    <property type="match status" value="1"/>
</dbReference>
<dbReference type="PANTHER" id="PTHR35089">
    <property type="entry name" value="CHAPERONE PROTEIN SKP"/>
    <property type="match status" value="1"/>
</dbReference>
<dbReference type="EMBL" id="FOCP01000014">
    <property type="protein sequence ID" value="SEN33650.1"/>
    <property type="molecule type" value="Genomic_DNA"/>
</dbReference>
<dbReference type="InterPro" id="IPR024930">
    <property type="entry name" value="Skp_dom_sf"/>
</dbReference>
<comment type="similarity">
    <text evidence="2">Belongs to the skp family.</text>
</comment>
<evidence type="ECO:0000313" key="4">
    <source>
        <dbReference type="EMBL" id="SEN33650.1"/>
    </source>
</evidence>
<organism evidence="4 5">
    <name type="scientific">Nitrosomonas marina</name>
    <dbReference type="NCBI Taxonomy" id="917"/>
    <lineage>
        <taxon>Bacteria</taxon>
        <taxon>Pseudomonadati</taxon>
        <taxon>Pseudomonadota</taxon>
        <taxon>Betaproteobacteria</taxon>
        <taxon>Nitrosomonadales</taxon>
        <taxon>Nitrosomonadaceae</taxon>
        <taxon>Nitrosomonas</taxon>
    </lineage>
</organism>
<dbReference type="SUPFAM" id="SSF111384">
    <property type="entry name" value="OmpH-like"/>
    <property type="match status" value="1"/>
</dbReference>
<dbReference type="Proteomes" id="UP000199459">
    <property type="component" value="Unassembled WGS sequence"/>
</dbReference>
<keyword evidence="1" id="KW-0732">Signal</keyword>
<dbReference type="SMART" id="SM00935">
    <property type="entry name" value="OmpH"/>
    <property type="match status" value="1"/>
</dbReference>
<keyword evidence="3" id="KW-0175">Coiled coil</keyword>
<proteinExistence type="inferred from homology"/>
<dbReference type="PANTHER" id="PTHR35089:SF1">
    <property type="entry name" value="CHAPERONE PROTEIN SKP"/>
    <property type="match status" value="1"/>
</dbReference>
<feature type="coiled-coil region" evidence="3">
    <location>
        <begin position="69"/>
        <end position="122"/>
    </location>
</feature>
<dbReference type="GO" id="GO:0051082">
    <property type="term" value="F:unfolded protein binding"/>
    <property type="evidence" value="ECO:0007669"/>
    <property type="project" value="InterPro"/>
</dbReference>
<dbReference type="GO" id="GO:0050821">
    <property type="term" value="P:protein stabilization"/>
    <property type="evidence" value="ECO:0007669"/>
    <property type="project" value="TreeGrafter"/>
</dbReference>
<evidence type="ECO:0000256" key="3">
    <source>
        <dbReference type="SAM" id="Coils"/>
    </source>
</evidence>
<protein>
    <submittedName>
        <fullName evidence="4">Periplasmic chaperone for outer membrane proteins Skp</fullName>
    </submittedName>
</protein>
<dbReference type="STRING" id="917.SAMN05216326_11466"/>
<dbReference type="InterPro" id="IPR005632">
    <property type="entry name" value="Chaperone_Skp"/>
</dbReference>
<accession>A0A1H8FPY6</accession>
<dbReference type="Gene3D" id="3.30.910.20">
    <property type="entry name" value="Skp domain"/>
    <property type="match status" value="1"/>
</dbReference>
<gene>
    <name evidence="4" type="ORF">SAMN05216325_11422</name>
</gene>
<dbReference type="AlphaFoldDB" id="A0A1H8FPY6"/>
<name>A0A1H8FPY6_9PROT</name>